<reference evidence="3 4" key="1">
    <citation type="submission" date="2019-02" db="EMBL/GenBank/DDBJ databases">
        <title>Genome sequencing of the rare red list fungi Phellinidium pouzarii.</title>
        <authorList>
            <person name="Buettner E."/>
            <person name="Kellner H."/>
        </authorList>
    </citation>
    <scope>NUCLEOTIDE SEQUENCE [LARGE SCALE GENOMIC DNA]</scope>
    <source>
        <strain evidence="3 4">DSM 108285</strain>
    </source>
</reference>
<comment type="caution">
    <text evidence="3">The sequence shown here is derived from an EMBL/GenBank/DDBJ whole genome shotgun (WGS) entry which is preliminary data.</text>
</comment>
<evidence type="ECO:0000313" key="4">
    <source>
        <dbReference type="Proteomes" id="UP000308199"/>
    </source>
</evidence>
<dbReference type="Pfam" id="PF02466">
    <property type="entry name" value="Tim17"/>
    <property type="match status" value="1"/>
</dbReference>
<dbReference type="Proteomes" id="UP000308199">
    <property type="component" value="Unassembled WGS sequence"/>
</dbReference>
<dbReference type="GO" id="GO:0006508">
    <property type="term" value="P:proteolysis"/>
    <property type="evidence" value="ECO:0007669"/>
    <property type="project" value="InterPro"/>
</dbReference>
<comment type="similarity">
    <text evidence="1">Belongs to the peptidase C14B family.</text>
</comment>
<protein>
    <recommendedName>
        <fullName evidence="2">Peptidase C14 caspase domain-containing protein</fullName>
    </recommendedName>
</protein>
<accession>A0A4S4L520</accession>
<dbReference type="GO" id="GO:0004197">
    <property type="term" value="F:cysteine-type endopeptidase activity"/>
    <property type="evidence" value="ECO:0007669"/>
    <property type="project" value="InterPro"/>
</dbReference>
<dbReference type="Pfam" id="PF00656">
    <property type="entry name" value="Peptidase_C14"/>
    <property type="match status" value="1"/>
</dbReference>
<evidence type="ECO:0000313" key="3">
    <source>
        <dbReference type="EMBL" id="THH06532.1"/>
    </source>
</evidence>
<dbReference type="InterPro" id="IPR050452">
    <property type="entry name" value="Metacaspase"/>
</dbReference>
<dbReference type="InterPro" id="IPR011600">
    <property type="entry name" value="Pept_C14_caspase"/>
</dbReference>
<sequence>MEHAPEYIPFFAGEFTPPLSRASSASSINGDDLLLNEMSLLAEKTSAFRISESSVECSVETQTHDSALHKNEIPLLLDNPRVYPVEVSFGQNLYEEPASYLASTPDHVICDEPESYSNDDEAIESVNSTLNDHVLRRKALLIGISYEKNEDLRGKSLKGPHHDVDEVRKLLINVYGWTTECFVTLKDDDNSVQSQPTVKNIKCEIMRLVEGAQVGDQLFFYFSGHGGQVPDLDGDEDDGMDEVIFACDGGMIVDDELHDMLVKPLPTGCRLTALLDCCSSGTGLDLPYNFEEQKTRLRDCPLVRKKSEGDVVLLAACEDSQSAWEKRVGGERRTMGMLTQVRNFFTFLFALLTWTILQGIYKESDLDSPSKGFLRGVDGADAEMPWPPVTPVFAAGQEPLPPGMTEADRLQLNEARKYEDYMKMGAESCAAKTVLAGVGGIAIGAFFSLMSSSFQYEDPLLRPQAQTNLNNTQKAREIFKDMGKGMWRSGKGFGKVGALFAGLECAIESYRARNDMGNPVFAGFLAGGILARNSGPKAALGGGVAFAAFSAAIDLFLRRESSDDDD</sequence>
<dbReference type="Gene3D" id="3.40.50.12660">
    <property type="match status" value="1"/>
</dbReference>
<organism evidence="3 4">
    <name type="scientific">Phellinidium pouzarii</name>
    <dbReference type="NCBI Taxonomy" id="167371"/>
    <lineage>
        <taxon>Eukaryota</taxon>
        <taxon>Fungi</taxon>
        <taxon>Dikarya</taxon>
        <taxon>Basidiomycota</taxon>
        <taxon>Agaricomycotina</taxon>
        <taxon>Agaricomycetes</taxon>
        <taxon>Hymenochaetales</taxon>
        <taxon>Hymenochaetaceae</taxon>
        <taxon>Phellinidium</taxon>
    </lineage>
</organism>
<keyword evidence="4" id="KW-1185">Reference proteome</keyword>
<gene>
    <name evidence="3" type="ORF">EW145_g4019</name>
</gene>
<feature type="domain" description="Peptidase C14 caspase" evidence="2">
    <location>
        <begin position="136"/>
        <end position="331"/>
    </location>
</feature>
<dbReference type="PANTHER" id="PTHR48104:SF30">
    <property type="entry name" value="METACASPASE-1"/>
    <property type="match status" value="1"/>
</dbReference>
<dbReference type="PANTHER" id="PTHR48104">
    <property type="entry name" value="METACASPASE-4"/>
    <property type="match status" value="1"/>
</dbReference>
<name>A0A4S4L520_9AGAM</name>
<proteinExistence type="inferred from homology"/>
<dbReference type="AlphaFoldDB" id="A0A4S4L520"/>
<dbReference type="OrthoDB" id="75343at2759"/>
<evidence type="ECO:0000259" key="2">
    <source>
        <dbReference type="Pfam" id="PF00656"/>
    </source>
</evidence>
<dbReference type="GO" id="GO:0005737">
    <property type="term" value="C:cytoplasm"/>
    <property type="evidence" value="ECO:0007669"/>
    <property type="project" value="TreeGrafter"/>
</dbReference>
<dbReference type="EMBL" id="SGPK01000190">
    <property type="protein sequence ID" value="THH06532.1"/>
    <property type="molecule type" value="Genomic_DNA"/>
</dbReference>
<evidence type="ECO:0000256" key="1">
    <source>
        <dbReference type="ARBA" id="ARBA00009005"/>
    </source>
</evidence>